<protein>
    <submittedName>
        <fullName evidence="3">Jg2840 protein</fullName>
    </submittedName>
</protein>
<keyword evidence="4" id="KW-1185">Reference proteome</keyword>
<feature type="domain" description="Ig-like" evidence="2">
    <location>
        <begin position="10"/>
        <end position="63"/>
    </location>
</feature>
<comment type="caution">
    <text evidence="3">The sequence shown here is derived from an EMBL/GenBank/DDBJ whole genome shotgun (WGS) entry which is preliminary data.</text>
</comment>
<dbReference type="AlphaFoldDB" id="A0A8S4QKV1"/>
<dbReference type="SUPFAM" id="SSF48726">
    <property type="entry name" value="Immunoglobulin"/>
    <property type="match status" value="1"/>
</dbReference>
<evidence type="ECO:0000256" key="1">
    <source>
        <dbReference type="SAM" id="MobiDB-lite"/>
    </source>
</evidence>
<evidence type="ECO:0000313" key="3">
    <source>
        <dbReference type="EMBL" id="CAH2210129.1"/>
    </source>
</evidence>
<dbReference type="Gene3D" id="2.60.40.10">
    <property type="entry name" value="Immunoglobulins"/>
    <property type="match status" value="1"/>
</dbReference>
<dbReference type="Pfam" id="PF13927">
    <property type="entry name" value="Ig_3"/>
    <property type="match status" value="1"/>
</dbReference>
<dbReference type="InterPro" id="IPR013783">
    <property type="entry name" value="Ig-like_fold"/>
</dbReference>
<gene>
    <name evidence="3" type="primary">jg2840</name>
    <name evidence="3" type="ORF">PAEG_LOCUS2041</name>
</gene>
<sequence length="63" mass="6665">MGHLSVVIPPDIADDESSQASAPEGGSVELRCTVTGVPEPTVSWKRADGRNIIFRDEGGSELK</sequence>
<accession>A0A8S4QKV1</accession>
<dbReference type="EMBL" id="CAKXAJ010006624">
    <property type="protein sequence ID" value="CAH2210129.1"/>
    <property type="molecule type" value="Genomic_DNA"/>
</dbReference>
<name>A0A8S4QKV1_9NEOP</name>
<organism evidence="3 4">
    <name type="scientific">Pararge aegeria aegeria</name>
    <dbReference type="NCBI Taxonomy" id="348720"/>
    <lineage>
        <taxon>Eukaryota</taxon>
        <taxon>Metazoa</taxon>
        <taxon>Ecdysozoa</taxon>
        <taxon>Arthropoda</taxon>
        <taxon>Hexapoda</taxon>
        <taxon>Insecta</taxon>
        <taxon>Pterygota</taxon>
        <taxon>Neoptera</taxon>
        <taxon>Endopterygota</taxon>
        <taxon>Lepidoptera</taxon>
        <taxon>Glossata</taxon>
        <taxon>Ditrysia</taxon>
        <taxon>Papilionoidea</taxon>
        <taxon>Nymphalidae</taxon>
        <taxon>Satyrinae</taxon>
        <taxon>Satyrini</taxon>
        <taxon>Parargina</taxon>
        <taxon>Pararge</taxon>
    </lineage>
</organism>
<evidence type="ECO:0000259" key="2">
    <source>
        <dbReference type="PROSITE" id="PS50835"/>
    </source>
</evidence>
<dbReference type="InterPro" id="IPR036179">
    <property type="entry name" value="Ig-like_dom_sf"/>
</dbReference>
<dbReference type="Proteomes" id="UP000838756">
    <property type="component" value="Unassembled WGS sequence"/>
</dbReference>
<feature type="region of interest" description="Disordered" evidence="1">
    <location>
        <begin position="1"/>
        <end position="27"/>
    </location>
</feature>
<dbReference type="InterPro" id="IPR007110">
    <property type="entry name" value="Ig-like_dom"/>
</dbReference>
<dbReference type="PROSITE" id="PS50835">
    <property type="entry name" value="IG_LIKE"/>
    <property type="match status" value="1"/>
</dbReference>
<evidence type="ECO:0000313" key="4">
    <source>
        <dbReference type="Proteomes" id="UP000838756"/>
    </source>
</evidence>
<dbReference type="OrthoDB" id="10012075at2759"/>
<reference evidence="3" key="1">
    <citation type="submission" date="2022-03" db="EMBL/GenBank/DDBJ databases">
        <authorList>
            <person name="Lindestad O."/>
        </authorList>
    </citation>
    <scope>NUCLEOTIDE SEQUENCE</scope>
</reference>
<proteinExistence type="predicted"/>
<feature type="non-terminal residue" evidence="3">
    <location>
        <position position="63"/>
    </location>
</feature>